<proteinExistence type="predicted"/>
<dbReference type="SUPFAM" id="SSF56219">
    <property type="entry name" value="DNase I-like"/>
    <property type="match status" value="1"/>
</dbReference>
<feature type="domain" description="Reverse transcriptase" evidence="1">
    <location>
        <begin position="401"/>
        <end position="679"/>
    </location>
</feature>
<accession>A0A6D2KAT8</accession>
<dbReference type="PANTHER" id="PTHR31635:SF196">
    <property type="entry name" value="REVERSE TRANSCRIPTASE DOMAIN-CONTAINING PROTEIN-RELATED"/>
    <property type="match status" value="1"/>
</dbReference>
<organism evidence="2 3">
    <name type="scientific">Microthlaspi erraticum</name>
    <dbReference type="NCBI Taxonomy" id="1685480"/>
    <lineage>
        <taxon>Eukaryota</taxon>
        <taxon>Viridiplantae</taxon>
        <taxon>Streptophyta</taxon>
        <taxon>Embryophyta</taxon>
        <taxon>Tracheophyta</taxon>
        <taxon>Spermatophyta</taxon>
        <taxon>Magnoliopsida</taxon>
        <taxon>eudicotyledons</taxon>
        <taxon>Gunneridae</taxon>
        <taxon>Pentapetalae</taxon>
        <taxon>rosids</taxon>
        <taxon>malvids</taxon>
        <taxon>Brassicales</taxon>
        <taxon>Brassicaceae</taxon>
        <taxon>Coluteocarpeae</taxon>
        <taxon>Microthlaspi</taxon>
    </lineage>
</organism>
<dbReference type="Proteomes" id="UP000467841">
    <property type="component" value="Unassembled WGS sequence"/>
</dbReference>
<dbReference type="EMBL" id="CACVBM020001351">
    <property type="protein sequence ID" value="CAA7046646.1"/>
    <property type="molecule type" value="Genomic_DNA"/>
</dbReference>
<sequence length="759" mass="86093">MRGYFRRWLFFYLHSSLCTNDLDERKELWQSLQDSYISFNLANRPWMVSGDFNEILSPQESSNTGFLNSTSAMRQFGACLADMGLFDMACHGPEYTWSNHRPLDPISKKLDRCLINDKWLLLFPSSHCTFEAPEFSDHAPGHVKLFTPPPQFGTRPFRFFNFVATLPSFMECVKVAWEASNPPALNLKSLGFKLKSLKRPLKSLCKDKFSNLELRVIEANDELKSIQLQVLNVPTPANLQLERTTRDNWMTLRRAEESFFRQRSRIKWLGEGDFDTRFFHLVTKARNASNAIKYLKKADGTRTTTPKEVHLQVQSYYEGIYNNLKGDYNPFLPIILDRIITHHCSLAQQMVLKRVVSSDCITTSLFKMPLNKTPGPDGFPVEFFKASWAIIGPEVICTVKEFFASAFMPKSLNSTNLVLIPKRRGADELQDFRPISCLNTLYKLITRLISDRLKSILPEIILPNQTAFIRDRLLLENVLLAAEVINGYHRKDLSPRITLKIDIAKAFDSMRWDFILACLTAYRLPRELIGWVKTCISSPVFSVSINGLTSGYFKGRTGLRQGDPLSPILFVMAMNVLSLMLNRAAIDGIFNYHPGCKDVQLTHLSFADDLLIFVDGSSQLVAGVFTVLSQFEKMSGLAVNISKTSLFCSGVSDTTLLDLSNRFSLTPGSLPIRYLGLPLCSKKLSVSDCDPLISKIRMKMNSWMHRPLSLAGRLRLLSSIISGLIGFWTQAFFLPKAVIKKINALCSSFLWHGKLDNPT</sequence>
<evidence type="ECO:0000259" key="1">
    <source>
        <dbReference type="PROSITE" id="PS50878"/>
    </source>
</evidence>
<dbReference type="SUPFAM" id="SSF56672">
    <property type="entry name" value="DNA/RNA polymerases"/>
    <property type="match status" value="1"/>
</dbReference>
<evidence type="ECO:0000313" key="3">
    <source>
        <dbReference type="Proteomes" id="UP000467841"/>
    </source>
</evidence>
<protein>
    <recommendedName>
        <fullName evidence="1">Reverse transcriptase domain-containing protein</fullName>
    </recommendedName>
</protein>
<gene>
    <name evidence="2" type="ORF">MERR_LOCUS33881</name>
</gene>
<reference evidence="2" key="1">
    <citation type="submission" date="2020-01" db="EMBL/GenBank/DDBJ databases">
        <authorList>
            <person name="Mishra B."/>
        </authorList>
    </citation>
    <scope>NUCLEOTIDE SEQUENCE [LARGE SCALE GENOMIC DNA]</scope>
</reference>
<keyword evidence="3" id="KW-1185">Reference proteome</keyword>
<dbReference type="Gene3D" id="3.60.10.10">
    <property type="entry name" value="Endonuclease/exonuclease/phosphatase"/>
    <property type="match status" value="1"/>
</dbReference>
<dbReference type="CDD" id="cd01650">
    <property type="entry name" value="RT_nLTR_like"/>
    <property type="match status" value="1"/>
</dbReference>
<name>A0A6D2KAT8_9BRAS</name>
<dbReference type="InterPro" id="IPR000477">
    <property type="entry name" value="RT_dom"/>
</dbReference>
<dbReference type="AlphaFoldDB" id="A0A6D2KAT8"/>
<evidence type="ECO:0000313" key="2">
    <source>
        <dbReference type="EMBL" id="CAA7046646.1"/>
    </source>
</evidence>
<dbReference type="InterPro" id="IPR036691">
    <property type="entry name" value="Endo/exonu/phosph_ase_sf"/>
</dbReference>
<dbReference type="InterPro" id="IPR043502">
    <property type="entry name" value="DNA/RNA_pol_sf"/>
</dbReference>
<comment type="caution">
    <text evidence="2">The sequence shown here is derived from an EMBL/GenBank/DDBJ whole genome shotgun (WGS) entry which is preliminary data.</text>
</comment>
<dbReference type="Pfam" id="PF00078">
    <property type="entry name" value="RVT_1"/>
    <property type="match status" value="1"/>
</dbReference>
<dbReference type="PANTHER" id="PTHR31635">
    <property type="entry name" value="REVERSE TRANSCRIPTASE DOMAIN-CONTAINING PROTEIN-RELATED"/>
    <property type="match status" value="1"/>
</dbReference>
<dbReference type="OrthoDB" id="1002582at2759"/>
<dbReference type="PROSITE" id="PS50878">
    <property type="entry name" value="RT_POL"/>
    <property type="match status" value="1"/>
</dbReference>